<evidence type="ECO:0000313" key="9">
    <source>
        <dbReference type="Proteomes" id="UP000028058"/>
    </source>
</evidence>
<dbReference type="AlphaFoldDB" id="A0A3R7FKY1"/>
<evidence type="ECO:0000256" key="4">
    <source>
        <dbReference type="ARBA" id="ARBA00022759"/>
    </source>
</evidence>
<organism evidence="8 9">
    <name type="scientific">Streptomyces xinghaiensis</name>
    <dbReference type="NCBI Taxonomy" id="1038928"/>
    <lineage>
        <taxon>Bacteria</taxon>
        <taxon>Bacillati</taxon>
        <taxon>Actinomycetota</taxon>
        <taxon>Actinomycetes</taxon>
        <taxon>Kitasatosporales</taxon>
        <taxon>Streptomycetaceae</taxon>
        <taxon>Streptomyces</taxon>
    </lineage>
</organism>
<dbReference type="Pfam" id="PF07927">
    <property type="entry name" value="HicA_toxin"/>
    <property type="match status" value="1"/>
</dbReference>
<dbReference type="GO" id="GO:0004519">
    <property type="term" value="F:endonuclease activity"/>
    <property type="evidence" value="ECO:0007669"/>
    <property type="project" value="UniProtKB-KW"/>
</dbReference>
<comment type="similarity">
    <text evidence="1">Belongs to the HicA mRNA interferase family.</text>
</comment>
<evidence type="ECO:0000256" key="3">
    <source>
        <dbReference type="ARBA" id="ARBA00022722"/>
    </source>
</evidence>
<dbReference type="SUPFAM" id="SSF54786">
    <property type="entry name" value="YcfA/nrd intein domain"/>
    <property type="match status" value="1"/>
</dbReference>
<dbReference type="Gene3D" id="3.30.920.30">
    <property type="entry name" value="Hypothetical protein"/>
    <property type="match status" value="1"/>
</dbReference>
<evidence type="ECO:0000313" key="8">
    <source>
        <dbReference type="EMBL" id="RKM91201.1"/>
    </source>
</evidence>
<protein>
    <submittedName>
        <fullName evidence="8">Type II toxin-antitoxin system HicA family toxin</fullName>
    </submittedName>
</protein>
<evidence type="ECO:0000256" key="1">
    <source>
        <dbReference type="ARBA" id="ARBA00006620"/>
    </source>
</evidence>
<keyword evidence="6" id="KW-0694">RNA-binding</keyword>
<keyword evidence="3" id="KW-0540">Nuclease</keyword>
<dbReference type="GO" id="GO:0016787">
    <property type="term" value="F:hydrolase activity"/>
    <property type="evidence" value="ECO:0007669"/>
    <property type="project" value="UniProtKB-KW"/>
</dbReference>
<evidence type="ECO:0000256" key="6">
    <source>
        <dbReference type="ARBA" id="ARBA00022884"/>
    </source>
</evidence>
<reference evidence="8 9" key="1">
    <citation type="journal article" date="2014" name="Genome Announc.">
        <title>Draft Genome Sequence of Streptomyces fradiae ATCC 19609, a Strain Highly Sensitive to Antibiotics.</title>
        <authorList>
            <person name="Bekker O.B."/>
            <person name="Klimina K.M."/>
            <person name="Vatlin A.A."/>
            <person name="Zakharevich N.V."/>
            <person name="Kasianov A.S."/>
            <person name="Danilenko V.N."/>
        </authorList>
    </citation>
    <scope>NUCLEOTIDE SEQUENCE [LARGE SCALE GENOMIC DNA]</scope>
    <source>
        <strain evidence="8 9">ATCC 19609</strain>
    </source>
</reference>
<dbReference type="InterPro" id="IPR038570">
    <property type="entry name" value="HicA_sf"/>
</dbReference>
<accession>A0A3R7FKY1</accession>
<dbReference type="EMBL" id="JNAD02000018">
    <property type="protein sequence ID" value="RKM91201.1"/>
    <property type="molecule type" value="Genomic_DNA"/>
</dbReference>
<keyword evidence="4" id="KW-0255">Endonuclease</keyword>
<comment type="caution">
    <text evidence="8">The sequence shown here is derived from an EMBL/GenBank/DDBJ whole genome shotgun (WGS) entry which is preliminary data.</text>
</comment>
<dbReference type="InterPro" id="IPR012933">
    <property type="entry name" value="HicA_mRNA_interferase"/>
</dbReference>
<dbReference type="Proteomes" id="UP000028058">
    <property type="component" value="Unassembled WGS sequence"/>
</dbReference>
<dbReference type="RefSeq" id="WP_043463596.1">
    <property type="nucleotide sequence ID" value="NZ_CP134822.1"/>
</dbReference>
<keyword evidence="7" id="KW-0346">Stress response</keyword>
<evidence type="ECO:0000256" key="7">
    <source>
        <dbReference type="ARBA" id="ARBA00023016"/>
    </source>
</evidence>
<sequence>MPPLPQISSDRLIKALERLGFTRRTGKGSHTLLRRGSVVCVVPHRSPVPRGTLANVLRQAGVSVDELKNVM</sequence>
<gene>
    <name evidence="8" type="ORF">SFRA_029225</name>
</gene>
<dbReference type="GO" id="GO:0003729">
    <property type="term" value="F:mRNA binding"/>
    <property type="evidence" value="ECO:0007669"/>
    <property type="project" value="InterPro"/>
</dbReference>
<dbReference type="OrthoDB" id="9811409at2"/>
<evidence type="ECO:0000256" key="2">
    <source>
        <dbReference type="ARBA" id="ARBA00022649"/>
    </source>
</evidence>
<keyword evidence="2" id="KW-1277">Toxin-antitoxin system</keyword>
<keyword evidence="5" id="KW-0378">Hydrolase</keyword>
<evidence type="ECO:0000256" key="5">
    <source>
        <dbReference type="ARBA" id="ARBA00022801"/>
    </source>
</evidence>
<keyword evidence="9" id="KW-1185">Reference proteome</keyword>
<name>A0A3R7FKY1_9ACTN</name>
<proteinExistence type="inferred from homology"/>